<evidence type="ECO:0000313" key="3">
    <source>
        <dbReference type="Proteomes" id="UP000649573"/>
    </source>
</evidence>
<dbReference type="EMBL" id="BMRE01000012">
    <property type="protein sequence ID" value="GGU39235.1"/>
    <property type="molecule type" value="Genomic_DNA"/>
</dbReference>
<protein>
    <submittedName>
        <fullName evidence="2">Uncharacterized protein</fullName>
    </submittedName>
</protein>
<dbReference type="Proteomes" id="UP000649573">
    <property type="component" value="Unassembled WGS sequence"/>
</dbReference>
<evidence type="ECO:0000313" key="2">
    <source>
        <dbReference type="EMBL" id="GGU39235.1"/>
    </source>
</evidence>
<feature type="region of interest" description="Disordered" evidence="1">
    <location>
        <begin position="1"/>
        <end position="39"/>
    </location>
</feature>
<reference evidence="3" key="1">
    <citation type="journal article" date="2019" name="Int. J. Syst. Evol. Microbiol.">
        <title>The Global Catalogue of Microorganisms (GCM) 10K type strain sequencing project: providing services to taxonomists for standard genome sequencing and annotation.</title>
        <authorList>
            <consortium name="The Broad Institute Genomics Platform"/>
            <consortium name="The Broad Institute Genome Sequencing Center for Infectious Disease"/>
            <person name="Wu L."/>
            <person name="Ma J."/>
        </authorList>
    </citation>
    <scope>NUCLEOTIDE SEQUENCE [LARGE SCALE GENOMIC DNA]</scope>
    <source>
        <strain evidence="3">JCM 3296</strain>
    </source>
</reference>
<keyword evidence="3" id="KW-1185">Reference proteome</keyword>
<proteinExistence type="predicted"/>
<name>A0ABQ2UL76_9PSEU</name>
<comment type="caution">
    <text evidence="2">The sequence shown here is derived from an EMBL/GenBank/DDBJ whole genome shotgun (WGS) entry which is preliminary data.</text>
</comment>
<gene>
    <name evidence="2" type="ORF">GCM10010178_34550</name>
</gene>
<accession>A0ABQ2UL76</accession>
<organism evidence="2 3">
    <name type="scientific">Lentzea flava</name>
    <dbReference type="NCBI Taxonomy" id="103732"/>
    <lineage>
        <taxon>Bacteria</taxon>
        <taxon>Bacillati</taxon>
        <taxon>Actinomycetota</taxon>
        <taxon>Actinomycetes</taxon>
        <taxon>Pseudonocardiales</taxon>
        <taxon>Pseudonocardiaceae</taxon>
        <taxon>Lentzea</taxon>
    </lineage>
</organism>
<evidence type="ECO:0000256" key="1">
    <source>
        <dbReference type="SAM" id="MobiDB-lite"/>
    </source>
</evidence>
<sequence>MAPPDATEADLSPMTSRDTGEESPAETVELGVEPGGDDHDRRVAVVLDEVDRAGGHARGEVAVALVSSRTRTPVSATGTH</sequence>